<sequence length="155" mass="18100">MDRVLAVVRNKENKPKSLKKWIVYFYYRQRLRRQVHQAILQSLVQKGAMKVEESKDQLIPWKKYLDIDQAREFVVQKIGAELLEPGTVEKSTATLCLLLEKTNLLKSYYEEKQLKEKLKEIKEQEQESIIWVKEVCKAINEIEAAIMASFGGAVT</sequence>
<evidence type="ECO:0000313" key="5">
    <source>
        <dbReference type="EMBL" id="MBA4601935.1"/>
    </source>
</evidence>
<dbReference type="InterPro" id="IPR038261">
    <property type="entry name" value="GPP34-like_sf"/>
</dbReference>
<dbReference type="InterPro" id="IPR008628">
    <property type="entry name" value="GPP34-like"/>
</dbReference>
<dbReference type="AlphaFoldDB" id="A0A7W1XRR9"/>
<dbReference type="Proteomes" id="UP000538292">
    <property type="component" value="Unassembled WGS sequence"/>
</dbReference>
<keyword evidence="6" id="KW-1185">Reference proteome</keyword>
<dbReference type="EMBL" id="JACEOL010000020">
    <property type="protein sequence ID" value="MBA4601935.1"/>
    <property type="molecule type" value="Genomic_DNA"/>
</dbReference>
<keyword evidence="4" id="KW-0472">Membrane</keyword>
<accession>A0A7W1XRR9</accession>
<evidence type="ECO:0000313" key="6">
    <source>
        <dbReference type="Proteomes" id="UP000538292"/>
    </source>
</evidence>
<reference evidence="5 6" key="1">
    <citation type="submission" date="2020-07" db="EMBL/GenBank/DDBJ databases">
        <title>Thermoactinomyces phylogeny.</title>
        <authorList>
            <person name="Dunlap C."/>
        </authorList>
    </citation>
    <scope>NUCLEOTIDE SEQUENCE [LARGE SCALE GENOMIC DNA]</scope>
    <source>
        <strain evidence="5 6">AMNI-1</strain>
    </source>
</reference>
<dbReference type="GO" id="GO:0005737">
    <property type="term" value="C:cytoplasm"/>
    <property type="evidence" value="ECO:0007669"/>
    <property type="project" value="UniProtKB-ARBA"/>
</dbReference>
<evidence type="ECO:0000256" key="2">
    <source>
        <dbReference type="ARBA" id="ARBA00023034"/>
    </source>
</evidence>
<proteinExistence type="predicted"/>
<gene>
    <name evidence="5" type="ORF">H2C83_06305</name>
</gene>
<organism evidence="5 6">
    <name type="scientific">Thermoactinomyces mirandus</name>
    <dbReference type="NCBI Taxonomy" id="2756294"/>
    <lineage>
        <taxon>Bacteria</taxon>
        <taxon>Bacillati</taxon>
        <taxon>Bacillota</taxon>
        <taxon>Bacilli</taxon>
        <taxon>Bacillales</taxon>
        <taxon>Thermoactinomycetaceae</taxon>
        <taxon>Thermoactinomyces</taxon>
    </lineage>
</organism>
<comment type="caution">
    <text evidence="5">The sequence shown here is derived from an EMBL/GenBank/DDBJ whole genome shotgun (WGS) entry which is preliminary data.</text>
</comment>
<keyword evidence="2" id="KW-0333">Golgi apparatus</keyword>
<evidence type="ECO:0000256" key="1">
    <source>
        <dbReference type="ARBA" id="ARBA00004255"/>
    </source>
</evidence>
<dbReference type="GO" id="GO:0012505">
    <property type="term" value="C:endomembrane system"/>
    <property type="evidence" value="ECO:0007669"/>
    <property type="project" value="UniProtKB-ARBA"/>
</dbReference>
<dbReference type="Gene3D" id="1.10.3630.10">
    <property type="entry name" value="yeast vps74-n-term truncation variant domain like"/>
    <property type="match status" value="1"/>
</dbReference>
<dbReference type="GO" id="GO:0070273">
    <property type="term" value="F:phosphatidylinositol-4-phosphate binding"/>
    <property type="evidence" value="ECO:0007669"/>
    <property type="project" value="InterPro"/>
</dbReference>
<evidence type="ECO:0000256" key="3">
    <source>
        <dbReference type="ARBA" id="ARBA00023121"/>
    </source>
</evidence>
<protein>
    <submittedName>
        <fullName evidence="5">GPP34 family phosphoprotein</fullName>
    </submittedName>
</protein>
<keyword evidence="3" id="KW-0446">Lipid-binding</keyword>
<evidence type="ECO:0000256" key="4">
    <source>
        <dbReference type="ARBA" id="ARBA00023136"/>
    </source>
</evidence>
<comment type="subcellular location">
    <subcellularLocation>
        <location evidence="1">Golgi apparatus membrane</location>
        <topology evidence="1">Peripheral membrane protein</topology>
        <orientation evidence="1">Cytoplasmic side</orientation>
    </subcellularLocation>
</comment>
<name>A0A7W1XRR9_9BACL</name>
<dbReference type="Pfam" id="PF05719">
    <property type="entry name" value="GPP34"/>
    <property type="match status" value="1"/>
</dbReference>